<dbReference type="Pfam" id="PF16170">
    <property type="entry name" value="DUF4873"/>
    <property type="match status" value="1"/>
</dbReference>
<protein>
    <submittedName>
        <fullName evidence="3">DUF4873 domain-containing protein</fullName>
    </submittedName>
</protein>
<dbReference type="EMBL" id="JAUZMZ010000031">
    <property type="protein sequence ID" value="MEE2032065.1"/>
    <property type="molecule type" value="Genomic_DNA"/>
</dbReference>
<keyword evidence="4" id="KW-1185">Reference proteome</keyword>
<sequence length="116" mass="12313">MPEDVETSPGPDDEAGGYRGPAEITVHGTTATIDIELSGRFDPIRGRHLWRGRLRKLNVALPSGTSLTPGTELTIAVPRPDGTGPVSATARISEIDLWGSHMVDGTSPPPYETLTP</sequence>
<evidence type="ECO:0000313" key="4">
    <source>
        <dbReference type="Proteomes" id="UP001331936"/>
    </source>
</evidence>
<dbReference type="InterPro" id="IPR032371">
    <property type="entry name" value="DUF4873"/>
</dbReference>
<proteinExistence type="predicted"/>
<accession>A0ABU7JQF1</accession>
<evidence type="ECO:0000259" key="2">
    <source>
        <dbReference type="Pfam" id="PF16170"/>
    </source>
</evidence>
<dbReference type="Proteomes" id="UP001331936">
    <property type="component" value="Unassembled WGS sequence"/>
</dbReference>
<feature type="domain" description="DUF4873" evidence="2">
    <location>
        <begin position="17"/>
        <end position="112"/>
    </location>
</feature>
<reference evidence="3 4" key="1">
    <citation type="submission" date="2023-08" db="EMBL/GenBank/DDBJ databases">
        <authorList>
            <person name="Girao M."/>
            <person name="Carvalho M.F."/>
        </authorList>
    </citation>
    <scope>NUCLEOTIDE SEQUENCE [LARGE SCALE GENOMIC DNA]</scope>
    <source>
        <strain evidence="3 4">CC-R104</strain>
    </source>
</reference>
<feature type="compositionally biased region" description="Acidic residues" evidence="1">
    <location>
        <begin position="1"/>
        <end position="15"/>
    </location>
</feature>
<gene>
    <name evidence="3" type="ORF">Q8814_08060</name>
</gene>
<comment type="caution">
    <text evidence="3">The sequence shown here is derived from an EMBL/GenBank/DDBJ whole genome shotgun (WGS) entry which is preliminary data.</text>
</comment>
<name>A0ABU7JQF1_9NOCA</name>
<dbReference type="RefSeq" id="WP_330151492.1">
    <property type="nucleotide sequence ID" value="NZ_JAUZMZ010000031.1"/>
</dbReference>
<evidence type="ECO:0000313" key="3">
    <source>
        <dbReference type="EMBL" id="MEE2032065.1"/>
    </source>
</evidence>
<evidence type="ECO:0000256" key="1">
    <source>
        <dbReference type="SAM" id="MobiDB-lite"/>
    </source>
</evidence>
<feature type="region of interest" description="Disordered" evidence="1">
    <location>
        <begin position="1"/>
        <end position="22"/>
    </location>
</feature>
<organism evidence="3 4">
    <name type="scientific">Rhodococcus chondri</name>
    <dbReference type="NCBI Taxonomy" id="3065941"/>
    <lineage>
        <taxon>Bacteria</taxon>
        <taxon>Bacillati</taxon>
        <taxon>Actinomycetota</taxon>
        <taxon>Actinomycetes</taxon>
        <taxon>Mycobacteriales</taxon>
        <taxon>Nocardiaceae</taxon>
        <taxon>Rhodococcus</taxon>
    </lineage>
</organism>